<dbReference type="SMART" id="SM01234">
    <property type="entry name" value="Haemolytic"/>
    <property type="match status" value="1"/>
</dbReference>
<sequence length="95" mass="11301">MKRLRAVWKKLRRSVFRPYAKMLCMRLIIFYQRYFSKGTCLYRPTCSQYMLESINNLGALAGILAGTWRILRCNPFSKGGYDPAPENPRKVRWLY</sequence>
<dbReference type="Proteomes" id="UP000886847">
    <property type="component" value="Unassembled WGS sequence"/>
</dbReference>
<accession>A0A9D1W052</accession>
<keyword evidence="2" id="KW-1003">Cell membrane</keyword>
<dbReference type="HAMAP" id="MF_00386">
    <property type="entry name" value="UPF0161_YidD"/>
    <property type="match status" value="1"/>
</dbReference>
<dbReference type="NCBIfam" id="TIGR00278">
    <property type="entry name" value="membrane protein insertion efficiency factor YidD"/>
    <property type="match status" value="1"/>
</dbReference>
<proteinExistence type="inferred from homology"/>
<evidence type="ECO:0000256" key="1">
    <source>
        <dbReference type="ARBA" id="ARBA00023136"/>
    </source>
</evidence>
<evidence type="ECO:0000313" key="4">
    <source>
        <dbReference type="Proteomes" id="UP000886847"/>
    </source>
</evidence>
<comment type="subcellular location">
    <subcellularLocation>
        <location evidence="2">Cell membrane</location>
        <topology evidence="2">Peripheral membrane protein</topology>
        <orientation evidence="2">Cytoplasmic side</orientation>
    </subcellularLocation>
</comment>
<dbReference type="AlphaFoldDB" id="A0A9D1W052"/>
<dbReference type="InterPro" id="IPR002696">
    <property type="entry name" value="Membr_insert_effic_factor_YidD"/>
</dbReference>
<dbReference type="EMBL" id="DXEW01000003">
    <property type="protein sequence ID" value="HIX49753.1"/>
    <property type="molecule type" value="Genomic_DNA"/>
</dbReference>
<evidence type="ECO:0000256" key="2">
    <source>
        <dbReference type="HAMAP-Rule" id="MF_00386"/>
    </source>
</evidence>
<comment type="caution">
    <text evidence="3">The sequence shown here is derived from an EMBL/GenBank/DDBJ whole genome shotgun (WGS) entry which is preliminary data.</text>
</comment>
<reference evidence="3" key="1">
    <citation type="journal article" date="2021" name="PeerJ">
        <title>Extensive microbial diversity within the chicken gut microbiome revealed by metagenomics and culture.</title>
        <authorList>
            <person name="Gilroy R."/>
            <person name="Ravi A."/>
            <person name="Getino M."/>
            <person name="Pursley I."/>
            <person name="Horton D.L."/>
            <person name="Alikhan N.F."/>
            <person name="Baker D."/>
            <person name="Gharbi K."/>
            <person name="Hall N."/>
            <person name="Watson M."/>
            <person name="Adriaenssens E.M."/>
            <person name="Foster-Nyarko E."/>
            <person name="Jarju S."/>
            <person name="Secka A."/>
            <person name="Antonio M."/>
            <person name="Oren A."/>
            <person name="Chaudhuri R.R."/>
            <person name="La Ragione R."/>
            <person name="Hildebrand F."/>
            <person name="Pallen M.J."/>
        </authorList>
    </citation>
    <scope>NUCLEOTIDE SEQUENCE</scope>
    <source>
        <strain evidence="3">2189</strain>
    </source>
</reference>
<protein>
    <recommendedName>
        <fullName evidence="2">Putative membrane protein insertion efficiency factor</fullName>
    </recommendedName>
</protein>
<name>A0A9D1W052_9FIRM</name>
<comment type="function">
    <text evidence="2">Could be involved in insertion of integral membrane proteins into the membrane.</text>
</comment>
<dbReference type="PANTHER" id="PTHR33383">
    <property type="entry name" value="MEMBRANE PROTEIN INSERTION EFFICIENCY FACTOR-RELATED"/>
    <property type="match status" value="1"/>
</dbReference>
<dbReference type="Pfam" id="PF01809">
    <property type="entry name" value="YidD"/>
    <property type="match status" value="1"/>
</dbReference>
<dbReference type="PANTHER" id="PTHR33383:SF1">
    <property type="entry name" value="MEMBRANE PROTEIN INSERTION EFFICIENCY FACTOR-RELATED"/>
    <property type="match status" value="1"/>
</dbReference>
<comment type="similarity">
    <text evidence="2">Belongs to the UPF0161 family.</text>
</comment>
<evidence type="ECO:0000313" key="3">
    <source>
        <dbReference type="EMBL" id="HIX49753.1"/>
    </source>
</evidence>
<dbReference type="GO" id="GO:0005886">
    <property type="term" value="C:plasma membrane"/>
    <property type="evidence" value="ECO:0007669"/>
    <property type="project" value="UniProtKB-SubCell"/>
</dbReference>
<organism evidence="3 4">
    <name type="scientific">Candidatus Borkfalkia faecavium</name>
    <dbReference type="NCBI Taxonomy" id="2838508"/>
    <lineage>
        <taxon>Bacteria</taxon>
        <taxon>Bacillati</taxon>
        <taxon>Bacillota</taxon>
        <taxon>Clostridia</taxon>
        <taxon>Christensenellales</taxon>
        <taxon>Christensenellaceae</taxon>
        <taxon>Candidatus Borkfalkia</taxon>
    </lineage>
</organism>
<keyword evidence="1 2" id="KW-0472">Membrane</keyword>
<reference evidence="3" key="2">
    <citation type="submission" date="2021-04" db="EMBL/GenBank/DDBJ databases">
        <authorList>
            <person name="Gilroy R."/>
        </authorList>
    </citation>
    <scope>NUCLEOTIDE SEQUENCE</scope>
    <source>
        <strain evidence="3">2189</strain>
    </source>
</reference>
<gene>
    <name evidence="3" type="primary">yidD</name>
    <name evidence="3" type="ORF">H9851_00515</name>
</gene>